<evidence type="ECO:0000259" key="1">
    <source>
        <dbReference type="PROSITE" id="PS50943"/>
    </source>
</evidence>
<dbReference type="CDD" id="cd00093">
    <property type="entry name" value="HTH_XRE"/>
    <property type="match status" value="1"/>
</dbReference>
<dbReference type="SUPFAM" id="SSF47413">
    <property type="entry name" value="lambda repressor-like DNA-binding domains"/>
    <property type="match status" value="1"/>
</dbReference>
<reference evidence="2 3" key="1">
    <citation type="submission" date="2019-07" db="EMBL/GenBank/DDBJ databases">
        <title>Draft genome Sequence of Chlorobium phaeovibrioides sp. strain PhvTcv-s14, from the Phylum Chlorobi.</title>
        <authorList>
            <person name="Babenko V."/>
            <person name="Boldyreva D."/>
            <person name="Kanygina A."/>
            <person name="Selezneva O."/>
            <person name="Akopiyan T."/>
            <person name="Lunina O."/>
        </authorList>
    </citation>
    <scope>NUCLEOTIDE SEQUENCE [LARGE SCALE GENOMIC DNA]</scope>
    <source>
        <strain evidence="2 3">GrTcv12</strain>
    </source>
</reference>
<dbReference type="Proteomes" id="UP000327458">
    <property type="component" value="Unassembled WGS sequence"/>
</dbReference>
<proteinExistence type="predicted"/>
<accession>A0A5M8IC77</accession>
<gene>
    <name evidence="2" type="ORF">FP507_05180</name>
</gene>
<dbReference type="RefSeq" id="WP_151419400.1">
    <property type="nucleotide sequence ID" value="NZ_VMRG01000001.1"/>
</dbReference>
<dbReference type="InterPro" id="IPR001387">
    <property type="entry name" value="Cro/C1-type_HTH"/>
</dbReference>
<sequence>MNELLSLPVCLGLVIRKKRYHLGLSQEKLAEISGLHRSYIGVVERGEKNITV</sequence>
<evidence type="ECO:0000313" key="2">
    <source>
        <dbReference type="EMBL" id="KAA6232540.1"/>
    </source>
</evidence>
<evidence type="ECO:0000313" key="3">
    <source>
        <dbReference type="Proteomes" id="UP000327458"/>
    </source>
</evidence>
<dbReference type="Gene3D" id="1.10.260.40">
    <property type="entry name" value="lambda repressor-like DNA-binding domains"/>
    <property type="match status" value="1"/>
</dbReference>
<dbReference type="PROSITE" id="PS50943">
    <property type="entry name" value="HTH_CROC1"/>
    <property type="match status" value="1"/>
</dbReference>
<dbReference type="EMBL" id="VMRG01000001">
    <property type="protein sequence ID" value="KAA6232540.1"/>
    <property type="molecule type" value="Genomic_DNA"/>
</dbReference>
<name>A0A5M8IC77_CHLPH</name>
<dbReference type="GO" id="GO:0003677">
    <property type="term" value="F:DNA binding"/>
    <property type="evidence" value="ECO:0007669"/>
    <property type="project" value="InterPro"/>
</dbReference>
<feature type="domain" description="HTH cro/C1-type" evidence="1">
    <location>
        <begin position="15"/>
        <end position="52"/>
    </location>
</feature>
<protein>
    <submittedName>
        <fullName evidence="2">Helix-turn-helix transcriptional regulator</fullName>
    </submittedName>
</protein>
<dbReference type="InterPro" id="IPR010982">
    <property type="entry name" value="Lambda_DNA-bd_dom_sf"/>
</dbReference>
<comment type="caution">
    <text evidence="2">The sequence shown here is derived from an EMBL/GenBank/DDBJ whole genome shotgun (WGS) entry which is preliminary data.</text>
</comment>
<dbReference type="AlphaFoldDB" id="A0A5M8IC77"/>
<dbReference type="Pfam" id="PF01381">
    <property type="entry name" value="HTH_3"/>
    <property type="match status" value="1"/>
</dbReference>
<organism evidence="2 3">
    <name type="scientific">Chlorobium phaeovibrioides</name>
    <dbReference type="NCBI Taxonomy" id="1094"/>
    <lineage>
        <taxon>Bacteria</taxon>
        <taxon>Pseudomonadati</taxon>
        <taxon>Chlorobiota</taxon>
        <taxon>Chlorobiia</taxon>
        <taxon>Chlorobiales</taxon>
        <taxon>Chlorobiaceae</taxon>
        <taxon>Chlorobium/Pelodictyon group</taxon>
        <taxon>Chlorobium</taxon>
    </lineage>
</organism>